<protein>
    <submittedName>
        <fullName evidence="5">Mce associated protein mas4a</fullName>
    </submittedName>
</protein>
<evidence type="ECO:0000256" key="3">
    <source>
        <dbReference type="SAM" id="MobiDB-lite"/>
    </source>
</evidence>
<dbReference type="EMBL" id="LS483468">
    <property type="protein sequence ID" value="SQI37481.1"/>
    <property type="molecule type" value="Genomic_DNA"/>
</dbReference>
<feature type="region of interest" description="Disordered" evidence="3">
    <location>
        <begin position="1"/>
        <end position="31"/>
    </location>
</feature>
<keyword evidence="4" id="KW-0812">Transmembrane</keyword>
<evidence type="ECO:0000256" key="4">
    <source>
        <dbReference type="SAM" id="Phobius"/>
    </source>
</evidence>
<dbReference type="Proteomes" id="UP000249091">
    <property type="component" value="Chromosome 1"/>
</dbReference>
<feature type="transmembrane region" description="Helical" evidence="4">
    <location>
        <begin position="33"/>
        <end position="54"/>
    </location>
</feature>
<sequence>MSASGSSVVAPDEATTSPEMHRHRKGRGRPRRAATAITGLLAAVTLGAAVWFGFGWGKALFVDRPVADARDAALSGAFQAAINLNSVDAENVDASIENMRSSITGEALENDLAATEQQIRDQVAQTGTSMAGEVLFGTLTELNTDDEVAKALVVLAVRTTTPENFVTNKVSVNVSLREVDGVWRAETIEPLGSVQMEAGPAPGAVPPEAAPAAPAPAEAPAPEEPQGP</sequence>
<dbReference type="KEGG" id="rcr:NCTC10994_03639"/>
<keyword evidence="6" id="KW-1185">Reference proteome</keyword>
<accession>A0A2X4UFL7</accession>
<dbReference type="STRING" id="1219011.GCA_001895045_03941"/>
<reference evidence="5 6" key="1">
    <citation type="submission" date="2018-06" db="EMBL/GenBank/DDBJ databases">
        <authorList>
            <consortium name="Pathogen Informatics"/>
            <person name="Doyle S."/>
        </authorList>
    </citation>
    <scope>NUCLEOTIDE SEQUENCE [LARGE SCALE GENOMIC DNA]</scope>
    <source>
        <strain evidence="5 6">NCTC10994</strain>
    </source>
</reference>
<evidence type="ECO:0000313" key="6">
    <source>
        <dbReference type="Proteomes" id="UP000249091"/>
    </source>
</evidence>
<dbReference type="GO" id="GO:0016020">
    <property type="term" value="C:membrane"/>
    <property type="evidence" value="ECO:0007669"/>
    <property type="project" value="UniProtKB-SubCell"/>
</dbReference>
<keyword evidence="2 4" id="KW-0472">Membrane</keyword>
<feature type="compositionally biased region" description="Basic residues" evidence="3">
    <location>
        <begin position="21"/>
        <end position="31"/>
    </location>
</feature>
<evidence type="ECO:0000256" key="2">
    <source>
        <dbReference type="ARBA" id="ARBA00023136"/>
    </source>
</evidence>
<feature type="region of interest" description="Disordered" evidence="3">
    <location>
        <begin position="193"/>
        <end position="228"/>
    </location>
</feature>
<dbReference type="PANTHER" id="PTHR37042">
    <property type="entry name" value="OUTER MEMBRANE PROTEIN RV1973"/>
    <property type="match status" value="1"/>
</dbReference>
<gene>
    <name evidence="5" type="primary">mas4A</name>
    <name evidence="5" type="ORF">NCTC10994_03639</name>
</gene>
<feature type="compositionally biased region" description="Pro residues" evidence="3">
    <location>
        <begin position="203"/>
        <end position="228"/>
    </location>
</feature>
<evidence type="ECO:0000256" key="1">
    <source>
        <dbReference type="ARBA" id="ARBA00004370"/>
    </source>
</evidence>
<comment type="subcellular location">
    <subcellularLocation>
        <location evidence="1">Membrane</location>
    </subcellularLocation>
</comment>
<organism evidence="5 6">
    <name type="scientific">Rhodococcus coprophilus</name>
    <dbReference type="NCBI Taxonomy" id="38310"/>
    <lineage>
        <taxon>Bacteria</taxon>
        <taxon>Bacillati</taxon>
        <taxon>Actinomycetota</taxon>
        <taxon>Actinomycetes</taxon>
        <taxon>Mycobacteriales</taxon>
        <taxon>Nocardiaceae</taxon>
        <taxon>Rhodococcus</taxon>
    </lineage>
</organism>
<evidence type="ECO:0000313" key="5">
    <source>
        <dbReference type="EMBL" id="SQI37481.1"/>
    </source>
</evidence>
<dbReference type="PANTHER" id="PTHR37042:SF4">
    <property type="entry name" value="OUTER MEMBRANE PROTEIN RV1973"/>
    <property type="match status" value="1"/>
</dbReference>
<name>A0A2X4UFL7_9NOCA</name>
<proteinExistence type="predicted"/>
<keyword evidence="4" id="KW-1133">Transmembrane helix</keyword>
<dbReference type="AlphaFoldDB" id="A0A2X4UFL7"/>